<evidence type="ECO:0000256" key="1">
    <source>
        <dbReference type="SAM" id="MobiDB-lite"/>
    </source>
</evidence>
<accession>A0A0Q3SE51</accession>
<organism evidence="2 3">
    <name type="scientific">Amazona aestiva</name>
    <name type="common">Blue-fronted Amazon parrot</name>
    <dbReference type="NCBI Taxonomy" id="12930"/>
    <lineage>
        <taxon>Eukaryota</taxon>
        <taxon>Metazoa</taxon>
        <taxon>Chordata</taxon>
        <taxon>Craniata</taxon>
        <taxon>Vertebrata</taxon>
        <taxon>Euteleostomi</taxon>
        <taxon>Archelosauria</taxon>
        <taxon>Archosauria</taxon>
        <taxon>Dinosauria</taxon>
        <taxon>Saurischia</taxon>
        <taxon>Theropoda</taxon>
        <taxon>Coelurosauria</taxon>
        <taxon>Aves</taxon>
        <taxon>Neognathae</taxon>
        <taxon>Neoaves</taxon>
        <taxon>Telluraves</taxon>
        <taxon>Australaves</taxon>
        <taxon>Psittaciformes</taxon>
        <taxon>Psittacidae</taxon>
        <taxon>Amazona</taxon>
    </lineage>
</organism>
<keyword evidence="3" id="KW-1185">Reference proteome</keyword>
<feature type="region of interest" description="Disordered" evidence="1">
    <location>
        <begin position="32"/>
        <end position="91"/>
    </location>
</feature>
<dbReference type="Proteomes" id="UP000051836">
    <property type="component" value="Unassembled WGS sequence"/>
</dbReference>
<dbReference type="EMBL" id="LMAW01000500">
    <property type="protein sequence ID" value="KQL40310.1"/>
    <property type="molecule type" value="Genomic_DNA"/>
</dbReference>
<gene>
    <name evidence="2" type="ORF">AAES_28615</name>
</gene>
<dbReference type="AlphaFoldDB" id="A0A0Q3SE51"/>
<proteinExistence type="predicted"/>
<reference evidence="2 3" key="1">
    <citation type="submission" date="2015-10" db="EMBL/GenBank/DDBJ databases">
        <authorList>
            <person name="Gilbert D.G."/>
        </authorList>
    </citation>
    <scope>NUCLEOTIDE SEQUENCE [LARGE SCALE GENOMIC DNA]</scope>
    <source>
        <strain evidence="2">FVVF132</strain>
    </source>
</reference>
<feature type="compositionally biased region" description="Low complexity" evidence="1">
    <location>
        <begin position="37"/>
        <end position="91"/>
    </location>
</feature>
<sequence>MSTWWGMAYAYRALFNTIQHLQKENNATGSDGGVMVSAATPAPSTAATPPPGTSTVATQTSTVTGSTATPSTAATPPPATSTATTQTPVTSTAATQNTVIITAAKPEDQLVPIPVAPVLKRKSKKEVRKIKQDEETTYSPPGIASDQESSSHDGRRIRRGDFPISDLN</sequence>
<evidence type="ECO:0000313" key="2">
    <source>
        <dbReference type="EMBL" id="KQL40310.1"/>
    </source>
</evidence>
<feature type="compositionally biased region" description="Basic residues" evidence="1">
    <location>
        <begin position="119"/>
        <end position="128"/>
    </location>
</feature>
<comment type="caution">
    <text evidence="2">The sequence shown here is derived from an EMBL/GenBank/DDBJ whole genome shotgun (WGS) entry which is preliminary data.</text>
</comment>
<feature type="region of interest" description="Disordered" evidence="1">
    <location>
        <begin position="118"/>
        <end position="168"/>
    </location>
</feature>
<evidence type="ECO:0000313" key="3">
    <source>
        <dbReference type="Proteomes" id="UP000051836"/>
    </source>
</evidence>
<name>A0A0Q3SE51_AMAAE</name>
<protein>
    <submittedName>
        <fullName evidence="2">Uncharacterized protein</fullName>
    </submittedName>
</protein>